<proteinExistence type="predicted"/>
<evidence type="ECO:0000313" key="2">
    <source>
        <dbReference type="Proteomes" id="UP000032120"/>
    </source>
</evidence>
<gene>
    <name evidence="1" type="ORF">SD72_10730</name>
</gene>
<organism evidence="1 2">
    <name type="scientific">Leucobacter komagatae</name>
    <dbReference type="NCBI Taxonomy" id="55969"/>
    <lineage>
        <taxon>Bacteria</taxon>
        <taxon>Bacillati</taxon>
        <taxon>Actinomycetota</taxon>
        <taxon>Actinomycetes</taxon>
        <taxon>Micrococcales</taxon>
        <taxon>Microbacteriaceae</taxon>
        <taxon>Leucobacter</taxon>
    </lineage>
</organism>
<comment type="caution">
    <text evidence="1">The sequence shown here is derived from an EMBL/GenBank/DDBJ whole genome shotgun (WGS) entry which is preliminary data.</text>
</comment>
<name>A0A0D0IRV7_9MICO</name>
<reference evidence="1 2" key="1">
    <citation type="submission" date="2015-01" db="EMBL/GenBank/DDBJ databases">
        <title>Draft genome sequence of Leucobacter komagatae strain VKM ST2845.</title>
        <authorList>
            <person name="Karlyshev A.V."/>
            <person name="Kudryashova E.B."/>
        </authorList>
    </citation>
    <scope>NUCLEOTIDE SEQUENCE [LARGE SCALE GENOMIC DNA]</scope>
    <source>
        <strain evidence="1 2">VKM ST2845</strain>
    </source>
</reference>
<sequence>MEPWRRVRAEWQEFNYQNHHRYPQNEVALRNGKFLDSYVPDVAIVSRKNTQLWDVTPKTARLYIDEMLAKYAPNTPIASGGKLDGRLVLEVPVQRGEIPQAILDHARNLDPQVLIRDVLGHIYN</sequence>
<keyword evidence="2" id="KW-1185">Reference proteome</keyword>
<dbReference type="Proteomes" id="UP000032120">
    <property type="component" value="Unassembled WGS sequence"/>
</dbReference>
<dbReference type="AlphaFoldDB" id="A0A0D0IRV7"/>
<evidence type="ECO:0000313" key="1">
    <source>
        <dbReference type="EMBL" id="KIP52203.1"/>
    </source>
</evidence>
<dbReference type="EMBL" id="JXSQ01000014">
    <property type="protein sequence ID" value="KIP52203.1"/>
    <property type="molecule type" value="Genomic_DNA"/>
</dbReference>
<protein>
    <submittedName>
        <fullName evidence="1">Uncharacterized protein</fullName>
    </submittedName>
</protein>
<accession>A0A0D0IRV7</accession>